<evidence type="ECO:0000256" key="2">
    <source>
        <dbReference type="ARBA" id="ARBA00004613"/>
    </source>
</evidence>
<name>A0A1Y1ZT65_9PLEO</name>
<comment type="cofactor">
    <cofactor evidence="1">
        <name>Cu(2+)</name>
        <dbReference type="ChEBI" id="CHEBI:29036"/>
    </cofactor>
</comment>
<dbReference type="CDD" id="cd21175">
    <property type="entry name" value="LPMO_AA9"/>
    <property type="match status" value="1"/>
</dbReference>
<dbReference type="PANTHER" id="PTHR33353">
    <property type="entry name" value="PUTATIVE (AFU_ORTHOLOGUE AFUA_1G12560)-RELATED"/>
    <property type="match status" value="1"/>
</dbReference>
<keyword evidence="4" id="KW-1015">Disulfide bond</keyword>
<keyword evidence="5" id="KW-0732">Signal</keyword>
<sequence>MAPLTPLLLSLSLLTPLISAHGHVTGIVVDGKWYTGWNAEMKYQTPLPLTAGWQADNLDNGFVSPDAFGKPDIICHKSAKNGNAYVTAKPGSKVTFQWNTWPVSHKGPVYDYIAPCNGDCTTVDKTSLKFVKFDAGAWLSGNDPGTWVTDNLIKSNISWSTTLPSNLAPGNYVIRHEIIALHAAQSTNGAQAYPQCVNFKVEGSGTQTVTGGVAGTALYKASDPGIVFNLYSKFTGYTMPGPAVAKFAKREERRHGREWVGREE</sequence>
<dbReference type="OrthoDB" id="4849160at2759"/>
<keyword evidence="8" id="KW-1185">Reference proteome</keyword>
<keyword evidence="3" id="KW-0964">Secreted</keyword>
<dbReference type="GO" id="GO:0016787">
    <property type="term" value="F:hydrolase activity"/>
    <property type="evidence" value="ECO:0007669"/>
    <property type="project" value="UniProtKB-KW"/>
</dbReference>
<dbReference type="Pfam" id="PF03443">
    <property type="entry name" value="AA9"/>
    <property type="match status" value="1"/>
</dbReference>
<evidence type="ECO:0000256" key="1">
    <source>
        <dbReference type="ARBA" id="ARBA00001973"/>
    </source>
</evidence>
<dbReference type="GO" id="GO:0005576">
    <property type="term" value="C:extracellular region"/>
    <property type="evidence" value="ECO:0007669"/>
    <property type="project" value="UniProtKB-SubCell"/>
</dbReference>
<evidence type="ECO:0000313" key="8">
    <source>
        <dbReference type="Proteomes" id="UP000193144"/>
    </source>
</evidence>
<gene>
    <name evidence="7" type="ORF">BCR34DRAFT_269385</name>
</gene>
<evidence type="ECO:0000259" key="6">
    <source>
        <dbReference type="Pfam" id="PF03443"/>
    </source>
</evidence>
<dbReference type="Gene3D" id="2.70.50.70">
    <property type="match status" value="1"/>
</dbReference>
<dbReference type="PANTHER" id="PTHR33353:SF34">
    <property type="entry name" value="ENDO-BETA-1,4-GLUCANASE D"/>
    <property type="match status" value="1"/>
</dbReference>
<dbReference type="InterPro" id="IPR049892">
    <property type="entry name" value="AA9"/>
</dbReference>
<keyword evidence="7" id="KW-0378">Hydrolase</keyword>
<feature type="domain" description="Auxiliary Activity family 9 catalytic" evidence="6">
    <location>
        <begin position="21"/>
        <end position="234"/>
    </location>
</feature>
<proteinExistence type="predicted"/>
<dbReference type="InterPro" id="IPR005103">
    <property type="entry name" value="AA9_LPMO"/>
</dbReference>
<dbReference type="Proteomes" id="UP000193144">
    <property type="component" value="Unassembled WGS sequence"/>
</dbReference>
<evidence type="ECO:0000256" key="3">
    <source>
        <dbReference type="ARBA" id="ARBA00022525"/>
    </source>
</evidence>
<organism evidence="7 8">
    <name type="scientific">Clohesyomyces aquaticus</name>
    <dbReference type="NCBI Taxonomy" id="1231657"/>
    <lineage>
        <taxon>Eukaryota</taxon>
        <taxon>Fungi</taxon>
        <taxon>Dikarya</taxon>
        <taxon>Ascomycota</taxon>
        <taxon>Pezizomycotina</taxon>
        <taxon>Dothideomycetes</taxon>
        <taxon>Pleosporomycetidae</taxon>
        <taxon>Pleosporales</taxon>
        <taxon>Lindgomycetaceae</taxon>
        <taxon>Clohesyomyces</taxon>
    </lineage>
</organism>
<dbReference type="EMBL" id="MCFA01000042">
    <property type="protein sequence ID" value="ORY13436.1"/>
    <property type="molecule type" value="Genomic_DNA"/>
</dbReference>
<comment type="caution">
    <text evidence="7">The sequence shown here is derived from an EMBL/GenBank/DDBJ whole genome shotgun (WGS) entry which is preliminary data.</text>
</comment>
<evidence type="ECO:0000256" key="5">
    <source>
        <dbReference type="SAM" id="SignalP"/>
    </source>
</evidence>
<reference evidence="7 8" key="1">
    <citation type="submission" date="2016-07" db="EMBL/GenBank/DDBJ databases">
        <title>Pervasive Adenine N6-methylation of Active Genes in Fungi.</title>
        <authorList>
            <consortium name="DOE Joint Genome Institute"/>
            <person name="Mondo S.J."/>
            <person name="Dannebaum R.O."/>
            <person name="Kuo R.C."/>
            <person name="Labutti K."/>
            <person name="Haridas S."/>
            <person name="Kuo A."/>
            <person name="Salamov A."/>
            <person name="Ahrendt S.R."/>
            <person name="Lipzen A."/>
            <person name="Sullivan W."/>
            <person name="Andreopoulos W.B."/>
            <person name="Clum A."/>
            <person name="Lindquist E."/>
            <person name="Daum C."/>
            <person name="Ramamoorthy G.K."/>
            <person name="Gryganskyi A."/>
            <person name="Culley D."/>
            <person name="Magnuson J.K."/>
            <person name="James T.Y."/>
            <person name="O'Malley M.A."/>
            <person name="Stajich J.E."/>
            <person name="Spatafora J.W."/>
            <person name="Visel A."/>
            <person name="Grigoriev I.V."/>
        </authorList>
    </citation>
    <scope>NUCLEOTIDE SEQUENCE [LARGE SCALE GENOMIC DNA]</scope>
    <source>
        <strain evidence="7 8">CBS 115471</strain>
    </source>
</reference>
<evidence type="ECO:0000313" key="7">
    <source>
        <dbReference type="EMBL" id="ORY13436.1"/>
    </source>
</evidence>
<dbReference type="AlphaFoldDB" id="A0A1Y1ZT65"/>
<comment type="subcellular location">
    <subcellularLocation>
        <location evidence="2">Secreted</location>
    </subcellularLocation>
</comment>
<feature type="signal peptide" evidence="5">
    <location>
        <begin position="1"/>
        <end position="20"/>
    </location>
</feature>
<evidence type="ECO:0000256" key="4">
    <source>
        <dbReference type="ARBA" id="ARBA00023157"/>
    </source>
</evidence>
<feature type="chain" id="PRO_5012350028" evidence="5">
    <location>
        <begin position="21"/>
        <end position="264"/>
    </location>
</feature>
<dbReference type="STRING" id="1231657.A0A1Y1ZT65"/>
<accession>A0A1Y1ZT65</accession>
<protein>
    <submittedName>
        <fullName evidence="7">Glycoside hydrolase</fullName>
    </submittedName>
</protein>